<name>A0A117N243_RHILI</name>
<feature type="region of interest" description="Disordered" evidence="1">
    <location>
        <begin position="1"/>
        <end position="29"/>
    </location>
</feature>
<evidence type="ECO:0000256" key="1">
    <source>
        <dbReference type="SAM" id="MobiDB-lite"/>
    </source>
</evidence>
<evidence type="ECO:0000313" key="3">
    <source>
        <dbReference type="Proteomes" id="UP000053176"/>
    </source>
</evidence>
<gene>
    <name evidence="2" type="ORF">AU467_06845</name>
</gene>
<feature type="compositionally biased region" description="Polar residues" evidence="1">
    <location>
        <begin position="9"/>
        <end position="18"/>
    </location>
</feature>
<organism evidence="2 3">
    <name type="scientific">Rhizobium loti</name>
    <name type="common">Mesorhizobium loti</name>
    <dbReference type="NCBI Taxonomy" id="381"/>
    <lineage>
        <taxon>Bacteria</taxon>
        <taxon>Pseudomonadati</taxon>
        <taxon>Pseudomonadota</taxon>
        <taxon>Alphaproteobacteria</taxon>
        <taxon>Hyphomicrobiales</taxon>
        <taxon>Phyllobacteriaceae</taxon>
        <taxon>Mesorhizobium</taxon>
    </lineage>
</organism>
<sequence>MLDGPGPASNASSETSRPPSLAQPGLAASVSPVPIPACKKTSHDVDSGVGECRDVGDLGIPGIRKGVAIGSLPMALFHHVDGGEVLLHRAQQTDTPFDLAIVEHERWRGKLPASP</sequence>
<dbReference type="Proteomes" id="UP000053176">
    <property type="component" value="Unassembled WGS sequence"/>
</dbReference>
<dbReference type="AlphaFoldDB" id="A0A117N243"/>
<reference evidence="2 3" key="1">
    <citation type="submission" date="2015-12" db="EMBL/GenBank/DDBJ databases">
        <title>Draft genome sequence of Mesorhizobium sp. UFLA 01-765, a multitolerant efficient symbiont and plant-growth promoting strain isolated from Zn-mining soil using Leucaena leucocephala as a trap plant.</title>
        <authorList>
            <person name="Rangel W.M."/>
            <person name="Thijs S."/>
            <person name="Longatti S.M."/>
            <person name="Moreira F.M."/>
            <person name="Weyens N."/>
            <person name="Vangronsveld J."/>
            <person name="Van Hamme J.D."/>
            <person name="Bottos E.M."/>
            <person name="Rineau F."/>
        </authorList>
    </citation>
    <scope>NUCLEOTIDE SEQUENCE [LARGE SCALE GENOMIC DNA]</scope>
    <source>
        <strain evidence="2 3">UFLA 01-765</strain>
    </source>
</reference>
<comment type="caution">
    <text evidence="2">The sequence shown here is derived from an EMBL/GenBank/DDBJ whole genome shotgun (WGS) entry which is preliminary data.</text>
</comment>
<accession>A0A117N243</accession>
<protein>
    <submittedName>
        <fullName evidence="2">Uncharacterized protein</fullName>
    </submittedName>
</protein>
<proteinExistence type="predicted"/>
<evidence type="ECO:0000313" key="2">
    <source>
        <dbReference type="EMBL" id="KUM24140.1"/>
    </source>
</evidence>
<dbReference type="EMBL" id="LPWA01000142">
    <property type="protein sequence ID" value="KUM24140.1"/>
    <property type="molecule type" value="Genomic_DNA"/>
</dbReference>